<gene>
    <name evidence="1" type="ORF">MHSWG343_07150</name>
</gene>
<protein>
    <submittedName>
        <fullName evidence="1">Uncharacterized protein</fullName>
    </submittedName>
</protein>
<dbReference type="AlphaFoldDB" id="A0A478FUE3"/>
<sequence>MTPQAIGAGVVGTAVVGGGGALAAYAAGAFGVKYENFLDYAKKNDYSYLIGDAEEKLKQKITNSPDVSKEGYKKILKDNLSLIDGSEDALVESDITDAGDSTKDSNKSKLNKVVGKVKAWCEVKKLESPRKDNEINWSEVEGNTDWQNFRSLCLESLTNNS</sequence>
<dbReference type="Proteomes" id="UP000324831">
    <property type="component" value="Unassembled WGS sequence"/>
</dbReference>
<comment type="caution">
    <text evidence="1">The sequence shown here is derived from an EMBL/GenBank/DDBJ whole genome shotgun (WGS) entry which is preliminary data.</text>
</comment>
<dbReference type="RefSeq" id="WP_216083394.1">
    <property type="nucleotide sequence ID" value="NZ_CACTIB010000021.1"/>
</dbReference>
<evidence type="ECO:0000313" key="2">
    <source>
        <dbReference type="Proteomes" id="UP000324831"/>
    </source>
</evidence>
<accession>A0A478FUE3</accession>
<organism evidence="1 2">
    <name type="scientific">Candidatus Mycoplasma haematohominis</name>
    <dbReference type="NCBI Taxonomy" id="1494318"/>
    <lineage>
        <taxon>Bacteria</taxon>
        <taxon>Bacillati</taxon>
        <taxon>Mycoplasmatota</taxon>
        <taxon>Mollicutes</taxon>
        <taxon>Mycoplasmataceae</taxon>
        <taxon>Mycoplasma</taxon>
    </lineage>
</organism>
<name>A0A478FUE3_9MOLU</name>
<dbReference type="EMBL" id="BIMN01000003">
    <property type="protein sequence ID" value="GCE63715.1"/>
    <property type="molecule type" value="Genomic_DNA"/>
</dbReference>
<evidence type="ECO:0000313" key="1">
    <source>
        <dbReference type="EMBL" id="GCE63715.1"/>
    </source>
</evidence>
<reference evidence="1 2" key="1">
    <citation type="submission" date="2019-01" db="EMBL/GenBank/DDBJ databases">
        <title>Draft genome sequences of Candidatus Mycoplasma haemohominis SWG34-3 identified from a patient with pyrexia, anemia and liver dysfunction.</title>
        <authorList>
            <person name="Sekizuka T."/>
            <person name="Hattori N."/>
            <person name="Katano H."/>
            <person name="Takuma T."/>
            <person name="Ito T."/>
            <person name="Arai N."/>
            <person name="Yanai R."/>
            <person name="Ishii S."/>
            <person name="Miura Y."/>
            <person name="Tokunaga T."/>
            <person name="Watanabe H."/>
            <person name="Nomura N."/>
            <person name="Eguchi J."/>
            <person name="Arai T."/>
            <person name="Hasegawa H."/>
            <person name="Nakamaki T."/>
            <person name="Wakita T."/>
            <person name="Niki Y."/>
            <person name="Kuroda M."/>
        </authorList>
    </citation>
    <scope>NUCLEOTIDE SEQUENCE [LARGE SCALE GENOMIC DNA]</scope>
    <source>
        <strain evidence="1">SWG34-3</strain>
    </source>
</reference>
<proteinExistence type="predicted"/>